<dbReference type="OrthoDB" id="9811423at2"/>
<protein>
    <submittedName>
        <fullName evidence="1">DUF1289 domain-containing protein</fullName>
    </submittedName>
</protein>
<evidence type="ECO:0000313" key="1">
    <source>
        <dbReference type="EMBL" id="QCI69348.1"/>
    </source>
</evidence>
<proteinExistence type="predicted"/>
<dbReference type="PANTHER" id="PTHR35175">
    <property type="entry name" value="DUF1289 DOMAIN-CONTAINING PROTEIN"/>
    <property type="match status" value="1"/>
</dbReference>
<organism evidence="1 2">
    <name type="scientific">Phreatobacter stygius</name>
    <dbReference type="NCBI Taxonomy" id="1940610"/>
    <lineage>
        <taxon>Bacteria</taxon>
        <taxon>Pseudomonadati</taxon>
        <taxon>Pseudomonadota</taxon>
        <taxon>Alphaproteobacteria</taxon>
        <taxon>Hyphomicrobiales</taxon>
        <taxon>Phreatobacteraceae</taxon>
        <taxon>Phreatobacter</taxon>
    </lineage>
</organism>
<reference evidence="1 2" key="1">
    <citation type="submission" date="2019-04" db="EMBL/GenBank/DDBJ databases">
        <title>Phreatobacter aquaticus sp. nov.</title>
        <authorList>
            <person name="Choi A."/>
        </authorList>
    </citation>
    <scope>NUCLEOTIDE SEQUENCE [LARGE SCALE GENOMIC DNA]</scope>
    <source>
        <strain evidence="1 2">KCTC 52518</strain>
    </source>
</reference>
<name>A0A4D7BI28_9HYPH</name>
<dbReference type="InterPro" id="IPR010710">
    <property type="entry name" value="DUF1289"/>
</dbReference>
<accession>A0A4D7BI28</accession>
<dbReference type="PANTHER" id="PTHR35175:SF2">
    <property type="entry name" value="DUF1289 DOMAIN-CONTAINING PROTEIN"/>
    <property type="match status" value="1"/>
</dbReference>
<gene>
    <name evidence="1" type="ORF">E8M01_21695</name>
</gene>
<evidence type="ECO:0000313" key="2">
    <source>
        <dbReference type="Proteomes" id="UP000298781"/>
    </source>
</evidence>
<dbReference type="Pfam" id="PF06945">
    <property type="entry name" value="DUF1289"/>
    <property type="match status" value="1"/>
</dbReference>
<dbReference type="KEGG" id="pstg:E8M01_21695"/>
<sequence length="57" mass="6086">METPCVKICVIHPTAGICEGCGRTLAEIGGWLTLSADDRRRVMATLPARLSQLSSLS</sequence>
<dbReference type="EMBL" id="CP039690">
    <property type="protein sequence ID" value="QCI69348.1"/>
    <property type="molecule type" value="Genomic_DNA"/>
</dbReference>
<dbReference type="AlphaFoldDB" id="A0A4D7BI28"/>
<keyword evidence="2" id="KW-1185">Reference proteome</keyword>
<dbReference type="Proteomes" id="UP000298781">
    <property type="component" value="Chromosome"/>
</dbReference>